<keyword evidence="2 6" id="KW-0812">Transmembrane</keyword>
<dbReference type="EMBL" id="QFNK01000320">
    <property type="protein sequence ID" value="PZO80895.1"/>
    <property type="molecule type" value="Genomic_DNA"/>
</dbReference>
<feature type="transmembrane region" description="Helical" evidence="6">
    <location>
        <begin position="149"/>
        <end position="167"/>
    </location>
</feature>
<feature type="transmembrane region" description="Helical" evidence="6">
    <location>
        <begin position="319"/>
        <end position="344"/>
    </location>
</feature>
<feature type="domain" description="Cytochrome c assembly protein" evidence="7">
    <location>
        <begin position="119"/>
        <end position="315"/>
    </location>
</feature>
<dbReference type="PANTHER" id="PTHR30071">
    <property type="entry name" value="HEME EXPORTER PROTEIN C"/>
    <property type="match status" value="1"/>
</dbReference>
<dbReference type="Proteomes" id="UP000249557">
    <property type="component" value="Unassembled WGS sequence"/>
</dbReference>
<feature type="transmembrane region" description="Helical" evidence="6">
    <location>
        <begin position="60"/>
        <end position="79"/>
    </location>
</feature>
<dbReference type="InterPro" id="IPR045062">
    <property type="entry name" value="Cyt_c_biogenesis_CcsA/CcmC"/>
</dbReference>
<dbReference type="InterPro" id="IPR002541">
    <property type="entry name" value="Cyt_c_assembly"/>
</dbReference>
<dbReference type="Pfam" id="PF01578">
    <property type="entry name" value="Cytochrom_C_asm"/>
    <property type="match status" value="1"/>
</dbReference>
<accession>A0A2W5BCT7</accession>
<organism evidence="8 9">
    <name type="scientific">Micavibrio aeruginosavorus</name>
    <dbReference type="NCBI Taxonomy" id="349221"/>
    <lineage>
        <taxon>Bacteria</taxon>
        <taxon>Pseudomonadati</taxon>
        <taxon>Bdellovibrionota</taxon>
        <taxon>Bdellovibrionia</taxon>
        <taxon>Bdellovibrionales</taxon>
        <taxon>Pseudobdellovibrionaceae</taxon>
        <taxon>Micavibrio</taxon>
    </lineage>
</organism>
<keyword evidence="5 6" id="KW-0472">Membrane</keyword>
<feature type="transmembrane region" description="Helical" evidence="6">
    <location>
        <begin position="120"/>
        <end position="137"/>
    </location>
</feature>
<evidence type="ECO:0000259" key="7">
    <source>
        <dbReference type="Pfam" id="PF01578"/>
    </source>
</evidence>
<feature type="transmembrane region" description="Helical" evidence="6">
    <location>
        <begin position="86"/>
        <end position="108"/>
    </location>
</feature>
<protein>
    <submittedName>
        <fullName evidence="8">Cytochrome C assembly protein</fullName>
    </submittedName>
</protein>
<evidence type="ECO:0000313" key="8">
    <source>
        <dbReference type="EMBL" id="PZO80895.1"/>
    </source>
</evidence>
<dbReference type="GO" id="GO:0017004">
    <property type="term" value="P:cytochrome complex assembly"/>
    <property type="evidence" value="ECO:0007669"/>
    <property type="project" value="UniProtKB-KW"/>
</dbReference>
<evidence type="ECO:0000256" key="3">
    <source>
        <dbReference type="ARBA" id="ARBA00022748"/>
    </source>
</evidence>
<feature type="transmembrane region" description="Helical" evidence="6">
    <location>
        <begin position="222"/>
        <end position="244"/>
    </location>
</feature>
<dbReference type="PANTHER" id="PTHR30071:SF1">
    <property type="entry name" value="CYTOCHROME B_B6 PROTEIN-RELATED"/>
    <property type="match status" value="1"/>
</dbReference>
<dbReference type="GO" id="GO:0005886">
    <property type="term" value="C:plasma membrane"/>
    <property type="evidence" value="ECO:0007669"/>
    <property type="project" value="TreeGrafter"/>
</dbReference>
<feature type="transmembrane region" description="Helical" evidence="6">
    <location>
        <begin position="187"/>
        <end position="210"/>
    </location>
</feature>
<evidence type="ECO:0000256" key="2">
    <source>
        <dbReference type="ARBA" id="ARBA00022692"/>
    </source>
</evidence>
<evidence type="ECO:0000256" key="1">
    <source>
        <dbReference type="ARBA" id="ARBA00004141"/>
    </source>
</evidence>
<feature type="transmembrane region" description="Helical" evidence="6">
    <location>
        <begin position="288"/>
        <end position="307"/>
    </location>
</feature>
<comment type="subcellular location">
    <subcellularLocation>
        <location evidence="1">Membrane</location>
        <topology evidence="1">Multi-pass membrane protein</topology>
    </subcellularLocation>
</comment>
<reference evidence="8 9" key="1">
    <citation type="submission" date="2017-08" db="EMBL/GenBank/DDBJ databases">
        <title>Infants hospitalized years apart are colonized by the same room-sourced microbial strains.</title>
        <authorList>
            <person name="Brooks B."/>
            <person name="Olm M.R."/>
            <person name="Firek B.A."/>
            <person name="Baker R."/>
            <person name="Thomas B.C."/>
            <person name="Morowitz M.J."/>
            <person name="Banfield J.F."/>
        </authorList>
    </citation>
    <scope>NUCLEOTIDE SEQUENCE [LARGE SCALE GENOMIC DNA]</scope>
    <source>
        <strain evidence="8">S2_018_000_R2_104</strain>
    </source>
</reference>
<dbReference type="AlphaFoldDB" id="A0A2W5BCT7"/>
<name>A0A2W5BCT7_9BACT</name>
<evidence type="ECO:0000313" key="9">
    <source>
        <dbReference type="Proteomes" id="UP000249557"/>
    </source>
</evidence>
<sequence length="350" mass="37193">QGAPATAEYFAGWEAAAQAYNSGNGGAWNTATANLRAQSDKFTDSGKVELELAYNALHPLNLALAFYLLSSLVFAVHAMRDSGASWLYRTSAALLAAGAVTHTAAILMRVEILSRPPVGTLYESIIFVALVCVLIGAGWEARKKNGSGLLLAAVSGMVLLCCAMGFASEDTLQVLVAVLNTNFWLATHVLCITMGYGWCIAASMVAHAYLYERAKGRSADTLFAPVKILSLIALLFTAVGTILGGIWADQSWGRFWGWDPKENGALLIVLWLVWILHARIAGQIGRPLFMAGMAAVSVIVALAWFGVNLLSVGLHSYGFIDGIALGLSLFCAAEAALIGGLYYLGRKRAA</sequence>
<gene>
    <name evidence="8" type="ORF">DI626_11115</name>
</gene>
<evidence type="ECO:0000256" key="4">
    <source>
        <dbReference type="ARBA" id="ARBA00022989"/>
    </source>
</evidence>
<feature type="transmembrane region" description="Helical" evidence="6">
    <location>
        <begin position="264"/>
        <end position="281"/>
    </location>
</feature>
<proteinExistence type="predicted"/>
<feature type="non-terminal residue" evidence="8">
    <location>
        <position position="1"/>
    </location>
</feature>
<evidence type="ECO:0000256" key="5">
    <source>
        <dbReference type="ARBA" id="ARBA00023136"/>
    </source>
</evidence>
<keyword evidence="3" id="KW-0201">Cytochrome c-type biogenesis</keyword>
<keyword evidence="4 6" id="KW-1133">Transmembrane helix</keyword>
<evidence type="ECO:0000256" key="6">
    <source>
        <dbReference type="SAM" id="Phobius"/>
    </source>
</evidence>
<comment type="caution">
    <text evidence="8">The sequence shown here is derived from an EMBL/GenBank/DDBJ whole genome shotgun (WGS) entry which is preliminary data.</text>
</comment>
<dbReference type="GO" id="GO:0020037">
    <property type="term" value="F:heme binding"/>
    <property type="evidence" value="ECO:0007669"/>
    <property type="project" value="InterPro"/>
</dbReference>